<dbReference type="EMBL" id="HACG01051554">
    <property type="protein sequence ID" value="CEK98425.1"/>
    <property type="molecule type" value="Transcribed_RNA"/>
</dbReference>
<proteinExistence type="predicted"/>
<feature type="region of interest" description="Disordered" evidence="1">
    <location>
        <begin position="23"/>
        <end position="45"/>
    </location>
</feature>
<gene>
    <name evidence="2" type="primary">ORF218677</name>
</gene>
<sequence length="56" mass="6645">IIGGSVFPHEGIHKATWLSLEREREMRKREREREKERGQEELSQTISCYITPSKCQ</sequence>
<name>A0A0B7C1X2_9EUPU</name>
<feature type="non-terminal residue" evidence="2">
    <location>
        <position position="1"/>
    </location>
</feature>
<dbReference type="AlphaFoldDB" id="A0A0B7C1X2"/>
<evidence type="ECO:0000256" key="1">
    <source>
        <dbReference type="SAM" id="MobiDB-lite"/>
    </source>
</evidence>
<protein>
    <submittedName>
        <fullName evidence="2">Uncharacterized protein</fullName>
    </submittedName>
</protein>
<accession>A0A0B7C1X2</accession>
<feature type="compositionally biased region" description="Basic and acidic residues" evidence="1">
    <location>
        <begin position="23"/>
        <end position="40"/>
    </location>
</feature>
<evidence type="ECO:0000313" key="2">
    <source>
        <dbReference type="EMBL" id="CEK98425.1"/>
    </source>
</evidence>
<reference evidence="2" key="1">
    <citation type="submission" date="2014-12" db="EMBL/GenBank/DDBJ databases">
        <title>Insight into the proteome of Arion vulgaris.</title>
        <authorList>
            <person name="Aradska J."/>
            <person name="Bulat T."/>
            <person name="Smidak R."/>
            <person name="Sarate P."/>
            <person name="Gangsoo J."/>
            <person name="Sialana F."/>
            <person name="Bilban M."/>
            <person name="Lubec G."/>
        </authorList>
    </citation>
    <scope>NUCLEOTIDE SEQUENCE</scope>
    <source>
        <tissue evidence="2">Skin</tissue>
    </source>
</reference>
<organism evidence="2">
    <name type="scientific">Arion vulgaris</name>
    <dbReference type="NCBI Taxonomy" id="1028688"/>
    <lineage>
        <taxon>Eukaryota</taxon>
        <taxon>Metazoa</taxon>
        <taxon>Spiralia</taxon>
        <taxon>Lophotrochozoa</taxon>
        <taxon>Mollusca</taxon>
        <taxon>Gastropoda</taxon>
        <taxon>Heterobranchia</taxon>
        <taxon>Euthyneura</taxon>
        <taxon>Panpulmonata</taxon>
        <taxon>Eupulmonata</taxon>
        <taxon>Stylommatophora</taxon>
        <taxon>Helicina</taxon>
        <taxon>Arionoidea</taxon>
        <taxon>Arionidae</taxon>
        <taxon>Arion</taxon>
    </lineage>
</organism>